<keyword evidence="4" id="KW-1185">Reference proteome</keyword>
<dbReference type="InterPro" id="IPR011009">
    <property type="entry name" value="Kinase-like_dom_sf"/>
</dbReference>
<dbReference type="InterPro" id="IPR002575">
    <property type="entry name" value="Aminoglycoside_PTrfase"/>
</dbReference>
<evidence type="ECO:0000313" key="4">
    <source>
        <dbReference type="Proteomes" id="UP000008130"/>
    </source>
</evidence>
<dbReference type="HOGENOM" id="CLU_044821_2_0_5"/>
<dbReference type="EMBL" id="CP002568">
    <property type="protein sequence ID" value="ADZ71539.1"/>
    <property type="molecule type" value="Genomic_DNA"/>
</dbReference>
<dbReference type="AlphaFoldDB" id="F2IWW2"/>
<organism evidence="3 4">
    <name type="scientific">Polymorphum gilvum (strain LMG 25793 / CGMCC 1.9160 / SL003B-26A1)</name>
    <dbReference type="NCBI Taxonomy" id="991905"/>
    <lineage>
        <taxon>Bacteria</taxon>
        <taxon>Pseudomonadati</taxon>
        <taxon>Pseudomonadota</taxon>
        <taxon>Alphaproteobacteria</taxon>
        <taxon>Rhodobacterales</taxon>
        <taxon>Paracoccaceae</taxon>
        <taxon>Polymorphum</taxon>
    </lineage>
</organism>
<dbReference type="InterPro" id="IPR050249">
    <property type="entry name" value="Pseudomonas-type_ThrB"/>
</dbReference>
<protein>
    <submittedName>
        <fullName evidence="3">Aminoglycoside phosphotransferase</fullName>
    </submittedName>
</protein>
<dbReference type="GO" id="GO:0009088">
    <property type="term" value="P:threonine biosynthetic process"/>
    <property type="evidence" value="ECO:0007669"/>
    <property type="project" value="TreeGrafter"/>
</dbReference>
<dbReference type="eggNOG" id="COG2334">
    <property type="taxonomic scope" value="Bacteria"/>
</dbReference>
<proteinExistence type="inferred from homology"/>
<dbReference type="PATRIC" id="fig|991905.3.peg.3202"/>
<reference evidence="3 4" key="1">
    <citation type="journal article" date="2011" name="J. Bacteriol.">
        <title>Complete genome sequence of Polymorphum gilvum SL003B-26A1T, a crude oil-degrading bacterium from oil-polluted saline soil.</title>
        <authorList>
            <person name="Li S.G."/>
            <person name="Tang Y.Q."/>
            <person name="Nie Y."/>
            <person name="Cai M."/>
            <person name="Wu X.L."/>
        </authorList>
    </citation>
    <scope>NUCLEOTIDE SEQUENCE [LARGE SCALE GENOMIC DNA]</scope>
    <source>
        <strain evidence="4">LMG 25793 / CGMCC 1.9160 / SL003B-26A1</strain>
    </source>
</reference>
<feature type="domain" description="Aminoglycoside phosphotransferase" evidence="2">
    <location>
        <begin position="36"/>
        <end position="273"/>
    </location>
</feature>
<accession>F2IWW2</accession>
<dbReference type="KEGG" id="pgv:SL003B_3117"/>
<dbReference type="PANTHER" id="PTHR21064">
    <property type="entry name" value="AMINOGLYCOSIDE PHOSPHOTRANSFERASE DOMAIN-CONTAINING PROTEIN-RELATED"/>
    <property type="match status" value="1"/>
</dbReference>
<gene>
    <name evidence="3" type="ordered locus">SL003B_3117</name>
</gene>
<dbReference type="Gene3D" id="3.90.1200.10">
    <property type="match status" value="1"/>
</dbReference>
<dbReference type="GO" id="GO:0004413">
    <property type="term" value="F:homoserine kinase activity"/>
    <property type="evidence" value="ECO:0007669"/>
    <property type="project" value="TreeGrafter"/>
</dbReference>
<dbReference type="SUPFAM" id="SSF56112">
    <property type="entry name" value="Protein kinase-like (PK-like)"/>
    <property type="match status" value="1"/>
</dbReference>
<comment type="similarity">
    <text evidence="1">Belongs to the pseudomonas-type ThrB family.</text>
</comment>
<evidence type="ECO:0000313" key="3">
    <source>
        <dbReference type="EMBL" id="ADZ71539.1"/>
    </source>
</evidence>
<name>F2IWW2_POLGS</name>
<dbReference type="STRING" id="991905.SL003B_3117"/>
<keyword evidence="3" id="KW-0808">Transferase</keyword>
<dbReference type="Pfam" id="PF01636">
    <property type="entry name" value="APH"/>
    <property type="match status" value="1"/>
</dbReference>
<evidence type="ECO:0000259" key="2">
    <source>
        <dbReference type="Pfam" id="PF01636"/>
    </source>
</evidence>
<dbReference type="PANTHER" id="PTHR21064:SF6">
    <property type="entry name" value="AMINOGLYCOSIDE PHOSPHOTRANSFERASE DOMAIN-CONTAINING PROTEIN"/>
    <property type="match status" value="1"/>
</dbReference>
<evidence type="ECO:0000256" key="1">
    <source>
        <dbReference type="ARBA" id="ARBA00038240"/>
    </source>
</evidence>
<sequence length="328" mass="36963">MYDAEFLDRLTNGVKGLMPVWQTAADADVKLLTISENATFHIDDTALGRSLVVRVHRPGYHSEAEILSELAWIEALRRDGVVATPRPIAARDGSLLQTFFDGETARHAVAFEFMSGREPDTETDLAKWYGKLGEINARLHRHSQAWTRPDQFIRKTWDFDRIIGDRAYWGDWREALGLTPDGRAILERTHAQLASQTRLYGYGGDRFGLVHCDMRAANLLVDGDRLGVIDFDDCGLSWFAYDFAAAISFMEHEPFIPDLMAAWLEGYRRVAPLGAEHEAALPMFIMLRRMQLTAWIASHAETPTAQSMGATYTDGTVALAERYLIEHS</sequence>
<dbReference type="Proteomes" id="UP000008130">
    <property type="component" value="Chromosome"/>
</dbReference>